<protein>
    <submittedName>
        <fullName evidence="1">Uncharacterized protein</fullName>
    </submittedName>
</protein>
<evidence type="ECO:0000313" key="1">
    <source>
        <dbReference type="EMBL" id="ACC74820.1"/>
    </source>
</evidence>
<proteinExistence type="predicted"/>
<gene>
    <name evidence="1" type="ordered locus">Bphy_5754</name>
</gene>
<dbReference type="AlphaFoldDB" id="B2JV43"/>
<accession>B2JV43</accession>
<keyword evidence="1" id="KW-0614">Plasmid</keyword>
<keyword evidence="2" id="KW-1185">Reference proteome</keyword>
<dbReference type="HOGENOM" id="CLU_3115518_0_0_4"/>
<dbReference type="KEGG" id="bph:Bphy_5754"/>
<organism evidence="1 2">
    <name type="scientific">Paraburkholderia phymatum (strain DSM 17167 / CIP 108236 / LMG 21445 / STM815)</name>
    <name type="common">Burkholderia phymatum</name>
    <dbReference type="NCBI Taxonomy" id="391038"/>
    <lineage>
        <taxon>Bacteria</taxon>
        <taxon>Pseudomonadati</taxon>
        <taxon>Pseudomonadota</taxon>
        <taxon>Betaproteobacteria</taxon>
        <taxon>Burkholderiales</taxon>
        <taxon>Burkholderiaceae</taxon>
        <taxon>Paraburkholderia</taxon>
    </lineage>
</organism>
<reference evidence="2" key="1">
    <citation type="journal article" date="2014" name="Stand. Genomic Sci.">
        <title>Complete genome sequence of Burkholderia phymatum STM815(T), a broad host range and efficient nitrogen-fixing symbiont of Mimosa species.</title>
        <authorList>
            <person name="Moulin L."/>
            <person name="Klonowska A."/>
            <person name="Caroline B."/>
            <person name="Booth K."/>
            <person name="Vriezen J.A."/>
            <person name="Melkonian R."/>
            <person name="James E.K."/>
            <person name="Young J.P."/>
            <person name="Bena G."/>
            <person name="Hauser L."/>
            <person name="Land M."/>
            <person name="Kyrpides N."/>
            <person name="Bruce D."/>
            <person name="Chain P."/>
            <person name="Copeland A."/>
            <person name="Pitluck S."/>
            <person name="Woyke T."/>
            <person name="Lizotte-Waniewski M."/>
            <person name="Bristow J."/>
            <person name="Riley M."/>
        </authorList>
    </citation>
    <scope>NUCLEOTIDE SEQUENCE [LARGE SCALE GENOMIC DNA]</scope>
    <source>
        <strain evidence="2">DSM 17167 / CIP 108236 / LMG 21445 / STM815</strain>
        <plasmid evidence="2">Plasmid pBPHY01</plasmid>
    </source>
</reference>
<evidence type="ECO:0000313" key="2">
    <source>
        <dbReference type="Proteomes" id="UP000001192"/>
    </source>
</evidence>
<sequence>MLWRSPSRLRVLPLSQSAYPALADVLQPAIDALERAARAMPIVVQPGRPD</sequence>
<geneLocation type="plasmid" evidence="1 2">
    <name>pBPHY01</name>
</geneLocation>
<dbReference type="Proteomes" id="UP000001192">
    <property type="component" value="Plasmid pBPHY01"/>
</dbReference>
<dbReference type="EMBL" id="CP001045">
    <property type="protein sequence ID" value="ACC74820.1"/>
    <property type="molecule type" value="Genomic_DNA"/>
</dbReference>
<name>B2JV43_PARP8</name>